<protein>
    <submittedName>
        <fullName evidence="1">Uncharacterized protein</fullName>
    </submittedName>
</protein>
<dbReference type="EMBL" id="CAVMJV010000002">
    <property type="protein sequence ID" value="CAK5015509.1"/>
    <property type="molecule type" value="Genomic_DNA"/>
</dbReference>
<proteinExistence type="predicted"/>
<comment type="caution">
    <text evidence="1">The sequence shown here is derived from an EMBL/GenBank/DDBJ whole genome shotgun (WGS) entry which is preliminary data.</text>
</comment>
<evidence type="ECO:0000313" key="1">
    <source>
        <dbReference type="EMBL" id="CAK5015509.1"/>
    </source>
</evidence>
<reference evidence="1" key="1">
    <citation type="submission" date="2023-11" db="EMBL/GenBank/DDBJ databases">
        <authorList>
            <person name="Poullet M."/>
        </authorList>
    </citation>
    <scope>NUCLEOTIDE SEQUENCE</scope>
    <source>
        <strain evidence="1">E1834</strain>
    </source>
</reference>
<dbReference type="Proteomes" id="UP001497535">
    <property type="component" value="Unassembled WGS sequence"/>
</dbReference>
<sequence length="166" mass="18873">MPECLNTSYLSGILRRAKNKNGGKSLREDLGKYDCGLNLQPGKRKSSLVTAFSTLCEREAIQLAEDFDKLVKDPSNGFPHHHIAMEMHRRGNQSLDDIKSSMGILREAISIVQTATEQETLELTMPGELIDPQQLQMQQLMPDTLNQFKRFARASQTKKIFLNYFK</sequence>
<keyword evidence="2" id="KW-1185">Reference proteome</keyword>
<evidence type="ECO:0000313" key="2">
    <source>
        <dbReference type="Proteomes" id="UP001497535"/>
    </source>
</evidence>
<name>A0ACB0XST1_MELEN</name>
<organism evidence="1 2">
    <name type="scientific">Meloidogyne enterolobii</name>
    <name type="common">Root-knot nematode worm</name>
    <name type="synonym">Meloidogyne mayaguensis</name>
    <dbReference type="NCBI Taxonomy" id="390850"/>
    <lineage>
        <taxon>Eukaryota</taxon>
        <taxon>Metazoa</taxon>
        <taxon>Ecdysozoa</taxon>
        <taxon>Nematoda</taxon>
        <taxon>Chromadorea</taxon>
        <taxon>Rhabditida</taxon>
        <taxon>Tylenchina</taxon>
        <taxon>Tylenchomorpha</taxon>
        <taxon>Tylenchoidea</taxon>
        <taxon>Meloidogynidae</taxon>
        <taxon>Meloidogyninae</taxon>
        <taxon>Meloidogyne</taxon>
    </lineage>
</organism>
<gene>
    <name evidence="1" type="ORF">MENTE1834_LOCUS3034</name>
</gene>
<accession>A0ACB0XST1</accession>